<organism evidence="2 3">
    <name type="scientific">Raoultella lignicola</name>
    <dbReference type="NCBI Taxonomy" id="3040939"/>
    <lineage>
        <taxon>Bacteria</taxon>
        <taxon>Pseudomonadati</taxon>
        <taxon>Pseudomonadota</taxon>
        <taxon>Gammaproteobacteria</taxon>
        <taxon>Enterobacterales</taxon>
        <taxon>Enterobacteriaceae</taxon>
        <taxon>Klebsiella/Raoultella group</taxon>
        <taxon>Raoultella</taxon>
    </lineage>
</organism>
<reference evidence="2 3" key="1">
    <citation type="submission" date="2024-04" db="EMBL/GenBank/DDBJ databases">
        <title>Two novel Raoultella species associated with bleeding cankers of broadleaf hosts, Raoultella scottia sp. nov. and Raoultella lignicola sp. nov.</title>
        <authorList>
            <person name="Brady C.L."/>
        </authorList>
    </citation>
    <scope>NUCLEOTIDE SEQUENCE [LARGE SCALE GENOMIC DNA]</scope>
    <source>
        <strain evidence="2 3">TW_WC1a.1</strain>
    </source>
</reference>
<dbReference type="InterPro" id="IPR014710">
    <property type="entry name" value="RmlC-like_jellyroll"/>
</dbReference>
<sequence length="213" mass="24252">MTSRFGNIHSFYQTLELTTHLPEVIACGESVELAAGDRFQPAEGFIYFVLEGKMTLAVDDEQNLLGIVIENMPLGLLEYYCPSVKLVYQCLEKCRFTQVAVSDFERIFFHSSPQYMKELAQILVYMSVFTLDASNERGNLSGFQTIKSMLSRYLYRSEIDTGKRESLSAFIIKRTNLSRSYVYQVLAALKAGGYITVKKGQLISIDRKIPEKF</sequence>
<comment type="caution">
    <text evidence="2">The sequence shown here is derived from an EMBL/GenBank/DDBJ whole genome shotgun (WGS) entry which is preliminary data.</text>
</comment>
<gene>
    <name evidence="2" type="ORF">QFI96_022680</name>
</gene>
<dbReference type="InterPro" id="IPR041687">
    <property type="entry name" value="HTH_46"/>
</dbReference>
<dbReference type="RefSeq" id="WP_123755815.1">
    <property type="nucleotide sequence ID" value="NZ_JARXNK020000106.1"/>
</dbReference>
<name>A0ABU9FDK7_9ENTR</name>
<evidence type="ECO:0000259" key="1">
    <source>
        <dbReference type="Pfam" id="PF15977"/>
    </source>
</evidence>
<accession>A0ABU9FDK7</accession>
<dbReference type="Proteomes" id="UP001312893">
    <property type="component" value="Unassembled WGS sequence"/>
</dbReference>
<proteinExistence type="predicted"/>
<evidence type="ECO:0000313" key="3">
    <source>
        <dbReference type="Proteomes" id="UP001312893"/>
    </source>
</evidence>
<dbReference type="EMBL" id="JARXNK020000106">
    <property type="protein sequence ID" value="MEL0554496.1"/>
    <property type="molecule type" value="Genomic_DNA"/>
</dbReference>
<dbReference type="Pfam" id="PF15977">
    <property type="entry name" value="HTH_46"/>
    <property type="match status" value="1"/>
</dbReference>
<protein>
    <submittedName>
        <fullName evidence="2">Helix-turn-helix domain-containing protein</fullName>
    </submittedName>
</protein>
<keyword evidence="3" id="KW-1185">Reference proteome</keyword>
<dbReference type="Gene3D" id="2.60.120.10">
    <property type="entry name" value="Jelly Rolls"/>
    <property type="match status" value="1"/>
</dbReference>
<evidence type="ECO:0000313" key="2">
    <source>
        <dbReference type="EMBL" id="MEL0554496.1"/>
    </source>
</evidence>
<feature type="domain" description="IprA winged helix-turn-helix" evidence="1">
    <location>
        <begin position="166"/>
        <end position="210"/>
    </location>
</feature>